<evidence type="ECO:0000259" key="1">
    <source>
        <dbReference type="Pfam" id="PF01636"/>
    </source>
</evidence>
<dbReference type="InterPro" id="IPR051678">
    <property type="entry name" value="AGP_Transferase"/>
</dbReference>
<dbReference type="Gene3D" id="3.90.1200.10">
    <property type="match status" value="1"/>
</dbReference>
<gene>
    <name evidence="2" type="ORF">MKZ38_000193</name>
</gene>
<dbReference type="InterPro" id="IPR002575">
    <property type="entry name" value="Aminoglycoside_PTrfase"/>
</dbReference>
<accession>A0AAD5RFD6</accession>
<dbReference type="CDD" id="cd05120">
    <property type="entry name" value="APH_ChoK_like"/>
    <property type="match status" value="1"/>
</dbReference>
<dbReference type="PANTHER" id="PTHR21310:SF15">
    <property type="entry name" value="AMINOGLYCOSIDE PHOSPHOTRANSFERASE DOMAIN-CONTAINING PROTEIN"/>
    <property type="match status" value="1"/>
</dbReference>
<dbReference type="InterPro" id="IPR011009">
    <property type="entry name" value="Kinase-like_dom_sf"/>
</dbReference>
<reference evidence="2" key="1">
    <citation type="submission" date="2022-07" db="EMBL/GenBank/DDBJ databases">
        <title>Draft genome sequence of Zalerion maritima ATCC 34329, a (micro)plastics degrading marine fungus.</title>
        <authorList>
            <person name="Paco A."/>
            <person name="Goncalves M.F.M."/>
            <person name="Rocha-Santos T.A.P."/>
            <person name="Alves A."/>
        </authorList>
    </citation>
    <scope>NUCLEOTIDE SEQUENCE</scope>
    <source>
        <strain evidence="2">ATCC 34329</strain>
    </source>
</reference>
<protein>
    <submittedName>
        <fullName evidence="2">Kinase-like protein</fullName>
    </submittedName>
</protein>
<dbReference type="EMBL" id="JAKWBI020001047">
    <property type="protein sequence ID" value="KAJ2891580.1"/>
    <property type="molecule type" value="Genomic_DNA"/>
</dbReference>
<organism evidence="2 3">
    <name type="scientific">Zalerion maritima</name>
    <dbReference type="NCBI Taxonomy" id="339359"/>
    <lineage>
        <taxon>Eukaryota</taxon>
        <taxon>Fungi</taxon>
        <taxon>Dikarya</taxon>
        <taxon>Ascomycota</taxon>
        <taxon>Pezizomycotina</taxon>
        <taxon>Sordariomycetes</taxon>
        <taxon>Lulworthiomycetidae</taxon>
        <taxon>Lulworthiales</taxon>
        <taxon>Lulworthiaceae</taxon>
        <taxon>Zalerion</taxon>
    </lineage>
</organism>
<dbReference type="Pfam" id="PF01636">
    <property type="entry name" value="APH"/>
    <property type="match status" value="1"/>
</dbReference>
<keyword evidence="2" id="KW-0418">Kinase</keyword>
<proteinExistence type="predicted"/>
<dbReference type="PANTHER" id="PTHR21310">
    <property type="entry name" value="AMINOGLYCOSIDE PHOSPHOTRANSFERASE-RELATED-RELATED"/>
    <property type="match status" value="1"/>
</dbReference>
<evidence type="ECO:0000313" key="2">
    <source>
        <dbReference type="EMBL" id="KAJ2891580.1"/>
    </source>
</evidence>
<evidence type="ECO:0000313" key="3">
    <source>
        <dbReference type="Proteomes" id="UP001201980"/>
    </source>
</evidence>
<keyword evidence="3" id="KW-1185">Reference proteome</keyword>
<dbReference type="Proteomes" id="UP001201980">
    <property type="component" value="Unassembled WGS sequence"/>
</dbReference>
<dbReference type="AlphaFoldDB" id="A0AAD5RFD6"/>
<dbReference type="GO" id="GO:0016301">
    <property type="term" value="F:kinase activity"/>
    <property type="evidence" value="ECO:0007669"/>
    <property type="project" value="UniProtKB-KW"/>
</dbReference>
<dbReference type="SUPFAM" id="SSF56112">
    <property type="entry name" value="Protein kinase-like (PK-like)"/>
    <property type="match status" value="1"/>
</dbReference>
<feature type="domain" description="Aminoglycoside phosphotransferase" evidence="1">
    <location>
        <begin position="20"/>
        <end position="226"/>
    </location>
</feature>
<keyword evidence="2" id="KW-0808">Transferase</keyword>
<sequence length="259" mass="29537">MDEEDDTDFQPRILSNQSGAVVKVIDPGVVQKRGDRATRSEEAALRLVKEYTRVPLPELYAADYFLKDGKEHGVFLMSLVDGSPLQVVWDGFDNSTKKRICLELWETVRQLRQIPLPPAFGHLYQCLADGSPSSDILLKDPNEPPSPIFSDDDLQARIYKRYLHHNGGSFPENLPSILPHSSISVFAHGDLTPRNIMVDSVGRITGIVDWENAGWYPDYWEYANIMKPSDNGDWMTWMEFTKPQEWDITGIIKARRVLF</sequence>
<name>A0AAD5RFD6_9PEZI</name>
<comment type="caution">
    <text evidence="2">The sequence shown here is derived from an EMBL/GenBank/DDBJ whole genome shotgun (WGS) entry which is preliminary data.</text>
</comment>